<comment type="caution">
    <text evidence="4">The sequence shown here is derived from an EMBL/GenBank/DDBJ whole genome shotgun (WGS) entry which is preliminary data.</text>
</comment>
<name>A0A6D1B4N6_ECOLX</name>
<evidence type="ECO:0000256" key="1">
    <source>
        <dbReference type="ARBA" id="ARBA00023015"/>
    </source>
</evidence>
<dbReference type="InterPro" id="IPR036388">
    <property type="entry name" value="WH-like_DNA-bd_sf"/>
</dbReference>
<keyword evidence="1" id="KW-0805">Transcription regulation</keyword>
<dbReference type="GO" id="GO:0003677">
    <property type="term" value="F:DNA binding"/>
    <property type="evidence" value="ECO:0007669"/>
    <property type="project" value="UniProtKB-KW"/>
</dbReference>
<dbReference type="PANTHER" id="PTHR44688:SF16">
    <property type="entry name" value="DNA-BINDING TRANSCRIPTIONAL ACTIVATOR DEVR_DOSR"/>
    <property type="match status" value="1"/>
</dbReference>
<dbReference type="PANTHER" id="PTHR44688">
    <property type="entry name" value="DNA-BINDING TRANSCRIPTIONAL ACTIVATOR DEVR_DOSR"/>
    <property type="match status" value="1"/>
</dbReference>
<dbReference type="Gene3D" id="1.10.10.10">
    <property type="entry name" value="Winged helix-like DNA-binding domain superfamily/Winged helix DNA-binding domain"/>
    <property type="match status" value="1"/>
</dbReference>
<keyword evidence="2" id="KW-0238">DNA-binding</keyword>
<dbReference type="PROSITE" id="PS00622">
    <property type="entry name" value="HTH_LUXR_1"/>
    <property type="match status" value="1"/>
</dbReference>
<proteinExistence type="predicted"/>
<dbReference type="Pfam" id="PF00196">
    <property type="entry name" value="GerE"/>
    <property type="match status" value="1"/>
</dbReference>
<dbReference type="InterPro" id="IPR016032">
    <property type="entry name" value="Sig_transdc_resp-reg_C-effctor"/>
</dbReference>
<reference evidence="4" key="1">
    <citation type="journal article" date="2018" name="Genome Biol.">
        <title>SKESA: strategic k-mer extension for scrupulous assemblies.</title>
        <authorList>
            <person name="Souvorov A."/>
            <person name="Agarwala R."/>
            <person name="Lipman D.J."/>
        </authorList>
    </citation>
    <scope>NUCLEOTIDE SEQUENCE</scope>
    <source>
        <strain evidence="4">ST-87-5</strain>
    </source>
</reference>
<gene>
    <name evidence="4" type="ORF">J5U05_003741</name>
</gene>
<dbReference type="GO" id="GO:0006355">
    <property type="term" value="P:regulation of DNA-templated transcription"/>
    <property type="evidence" value="ECO:0007669"/>
    <property type="project" value="InterPro"/>
</dbReference>
<evidence type="ECO:0000313" key="4">
    <source>
        <dbReference type="EMBL" id="HBA4248540.1"/>
    </source>
</evidence>
<protein>
    <submittedName>
        <fullName evidence="4">LuxR family transcriptional regulator</fullName>
    </submittedName>
</protein>
<accession>A0A6D1B4N6</accession>
<dbReference type="Proteomes" id="UP000871786">
    <property type="component" value="Unassembled WGS sequence"/>
</dbReference>
<dbReference type="PROSITE" id="PS50043">
    <property type="entry name" value="HTH_LUXR_2"/>
    <property type="match status" value="1"/>
</dbReference>
<dbReference type="SUPFAM" id="SSF46894">
    <property type="entry name" value="C-terminal effector domain of the bipartite response regulators"/>
    <property type="match status" value="1"/>
</dbReference>
<organism evidence="4">
    <name type="scientific">Escherichia coli</name>
    <dbReference type="NCBI Taxonomy" id="562"/>
    <lineage>
        <taxon>Bacteria</taxon>
        <taxon>Pseudomonadati</taxon>
        <taxon>Pseudomonadota</taxon>
        <taxon>Gammaproteobacteria</taxon>
        <taxon>Enterobacterales</taxon>
        <taxon>Enterobacteriaceae</taxon>
        <taxon>Escherichia</taxon>
    </lineage>
</organism>
<evidence type="ECO:0000256" key="3">
    <source>
        <dbReference type="ARBA" id="ARBA00023163"/>
    </source>
</evidence>
<dbReference type="EMBL" id="DADRWU010000042">
    <property type="protein sequence ID" value="HBA4248540.1"/>
    <property type="molecule type" value="Genomic_DNA"/>
</dbReference>
<dbReference type="RefSeq" id="WP_000551170.1">
    <property type="nucleotide sequence ID" value="NZ_CAIZUK010000047.1"/>
</dbReference>
<keyword evidence="3" id="KW-0804">Transcription</keyword>
<sequence length="302" mass="32881">MHMVSIDCTHSYPNSLAGVLERIDCATFPALWASRVRDLCGAQRIAAYRIRDGQARLIVAEGAGHGGRPWEPACQQSGDLCRQYAVALAMAQRRDGRDSVRLVRVRTSAVGGRARRREAGPATSICDRLVIIAARQDAVFLVNLLNSHERGPFSDTAIERLAEQVDMLAGLLVKHLLLMGDAPAAQRLSSVNAIEGRLLDAEACSPEWRLTPRERQVCARILYGLTAAGIAVDLGIHEHSVDTYRKRAYFRLGLATRHELLRRYLSLGSLPGPAVAPPGFAAADGRKERVAVFPGSDCGKRA</sequence>
<dbReference type="InterPro" id="IPR000792">
    <property type="entry name" value="Tscrpt_reg_LuxR_C"/>
</dbReference>
<reference evidence="4" key="2">
    <citation type="submission" date="2021-03" db="EMBL/GenBank/DDBJ databases">
        <authorList>
            <consortium name="NCBI Pathogen Detection Project"/>
        </authorList>
    </citation>
    <scope>NUCLEOTIDE SEQUENCE</scope>
    <source>
        <strain evidence="4">ST-87-5</strain>
    </source>
</reference>
<dbReference type="AlphaFoldDB" id="A0A6D1B4N6"/>
<dbReference type="SMART" id="SM00421">
    <property type="entry name" value="HTH_LUXR"/>
    <property type="match status" value="1"/>
</dbReference>
<evidence type="ECO:0000256" key="2">
    <source>
        <dbReference type="ARBA" id="ARBA00023125"/>
    </source>
</evidence>
<dbReference type="CDD" id="cd06170">
    <property type="entry name" value="LuxR_C_like"/>
    <property type="match status" value="1"/>
</dbReference>